<feature type="transmembrane region" description="Helical" evidence="1">
    <location>
        <begin position="6"/>
        <end position="25"/>
    </location>
</feature>
<sequence length="76" mass="8308">VKVSISFIFAAALIYYTVLSFKLLYNKDNIIANIIIFTVRTDAYVPLFIRGLIPLIASEASGIVSNTVIAVLRATS</sequence>
<keyword evidence="1" id="KW-0812">Transmembrane</keyword>
<evidence type="ECO:0000313" key="2">
    <source>
        <dbReference type="EMBL" id="EXJ66020.1"/>
    </source>
</evidence>
<name>W9WLZ1_9EURO</name>
<gene>
    <name evidence="2" type="ORF">A1O5_10997</name>
</gene>
<protein>
    <submittedName>
        <fullName evidence="2">Uncharacterized protein</fullName>
    </submittedName>
</protein>
<keyword evidence="1" id="KW-0472">Membrane</keyword>
<comment type="caution">
    <text evidence="2">The sequence shown here is derived from an EMBL/GenBank/DDBJ whole genome shotgun (WGS) entry which is preliminary data.</text>
</comment>
<evidence type="ECO:0000313" key="3">
    <source>
        <dbReference type="Proteomes" id="UP000019471"/>
    </source>
</evidence>
<dbReference type="AlphaFoldDB" id="W9WLZ1"/>
<dbReference type="HOGENOM" id="CLU_2661157_0_0_1"/>
<accession>W9WLZ1</accession>
<dbReference type="EMBL" id="AMGX01000022">
    <property type="protein sequence ID" value="EXJ66020.1"/>
    <property type="molecule type" value="Genomic_DNA"/>
</dbReference>
<proteinExistence type="predicted"/>
<evidence type="ECO:0000256" key="1">
    <source>
        <dbReference type="SAM" id="Phobius"/>
    </source>
</evidence>
<keyword evidence="1" id="KW-1133">Transmembrane helix</keyword>
<dbReference type="RefSeq" id="XP_007749760.1">
    <property type="nucleotide sequence ID" value="XM_007751570.1"/>
</dbReference>
<dbReference type="Proteomes" id="UP000019471">
    <property type="component" value="Unassembled WGS sequence"/>
</dbReference>
<feature type="non-terminal residue" evidence="2">
    <location>
        <position position="1"/>
    </location>
</feature>
<organism evidence="2 3">
    <name type="scientific">Cladophialophora psammophila CBS 110553</name>
    <dbReference type="NCBI Taxonomy" id="1182543"/>
    <lineage>
        <taxon>Eukaryota</taxon>
        <taxon>Fungi</taxon>
        <taxon>Dikarya</taxon>
        <taxon>Ascomycota</taxon>
        <taxon>Pezizomycotina</taxon>
        <taxon>Eurotiomycetes</taxon>
        <taxon>Chaetothyriomycetidae</taxon>
        <taxon>Chaetothyriales</taxon>
        <taxon>Herpotrichiellaceae</taxon>
        <taxon>Cladophialophora</taxon>
    </lineage>
</organism>
<keyword evidence="3" id="KW-1185">Reference proteome</keyword>
<dbReference type="GeneID" id="19195687"/>
<reference evidence="2 3" key="1">
    <citation type="submission" date="2013-03" db="EMBL/GenBank/DDBJ databases">
        <title>The Genome Sequence of Cladophialophora psammophila CBS 110553.</title>
        <authorList>
            <consortium name="The Broad Institute Genomics Platform"/>
            <person name="Cuomo C."/>
            <person name="de Hoog S."/>
            <person name="Gorbushina A."/>
            <person name="Walker B."/>
            <person name="Young S.K."/>
            <person name="Zeng Q."/>
            <person name="Gargeya S."/>
            <person name="Fitzgerald M."/>
            <person name="Haas B."/>
            <person name="Abouelleil A."/>
            <person name="Allen A.W."/>
            <person name="Alvarado L."/>
            <person name="Arachchi H.M."/>
            <person name="Berlin A.M."/>
            <person name="Chapman S.B."/>
            <person name="Gainer-Dewar J."/>
            <person name="Goldberg J."/>
            <person name="Griggs A."/>
            <person name="Gujja S."/>
            <person name="Hansen M."/>
            <person name="Howarth C."/>
            <person name="Imamovic A."/>
            <person name="Ireland A."/>
            <person name="Larimer J."/>
            <person name="McCowan C."/>
            <person name="Murphy C."/>
            <person name="Pearson M."/>
            <person name="Poon T.W."/>
            <person name="Priest M."/>
            <person name="Roberts A."/>
            <person name="Saif S."/>
            <person name="Shea T."/>
            <person name="Sisk P."/>
            <person name="Sykes S."/>
            <person name="Wortman J."/>
            <person name="Nusbaum C."/>
            <person name="Birren B."/>
        </authorList>
    </citation>
    <scope>NUCLEOTIDE SEQUENCE [LARGE SCALE GENOMIC DNA]</scope>
    <source>
        <strain evidence="2 3">CBS 110553</strain>
    </source>
</reference>